<name>A0ABT9Q203_9HYPH</name>
<dbReference type="Proteomes" id="UP001241472">
    <property type="component" value="Unassembled WGS sequence"/>
</dbReference>
<protein>
    <submittedName>
        <fullName evidence="1">Uncharacterized protein</fullName>
    </submittedName>
</protein>
<organism evidence="1 2">
    <name type="scientific">Neorhizobium huautlense</name>
    <dbReference type="NCBI Taxonomy" id="67774"/>
    <lineage>
        <taxon>Bacteria</taxon>
        <taxon>Pseudomonadati</taxon>
        <taxon>Pseudomonadota</taxon>
        <taxon>Alphaproteobacteria</taxon>
        <taxon>Hyphomicrobiales</taxon>
        <taxon>Rhizobiaceae</taxon>
        <taxon>Rhizobium/Agrobacterium group</taxon>
        <taxon>Neorhizobium</taxon>
    </lineage>
</organism>
<gene>
    <name evidence="1" type="ORF">J2T09_005548</name>
</gene>
<proteinExistence type="predicted"/>
<dbReference type="RefSeq" id="WP_306840251.1">
    <property type="nucleotide sequence ID" value="NZ_JAUSRF010000038.1"/>
</dbReference>
<evidence type="ECO:0000313" key="1">
    <source>
        <dbReference type="EMBL" id="MDP9840760.1"/>
    </source>
</evidence>
<keyword evidence="2" id="KW-1185">Reference proteome</keyword>
<comment type="caution">
    <text evidence="1">The sequence shown here is derived from an EMBL/GenBank/DDBJ whole genome shotgun (WGS) entry which is preliminary data.</text>
</comment>
<accession>A0ABT9Q203</accession>
<reference evidence="1 2" key="1">
    <citation type="submission" date="2023-07" db="EMBL/GenBank/DDBJ databases">
        <title>Sorghum-associated microbial communities from plants grown in Nebraska, USA.</title>
        <authorList>
            <person name="Schachtman D."/>
        </authorList>
    </citation>
    <scope>NUCLEOTIDE SEQUENCE [LARGE SCALE GENOMIC DNA]</scope>
    <source>
        <strain evidence="1 2">DS1307</strain>
    </source>
</reference>
<sequence length="304" mass="34845">MVTKKKPSLEQLIKRSFRLIQSLETYNGNDFEVRRTLFVKMVASFKSVRAEWARLQSFAGMIDKGPVVRREDRNFIDTTSLGKPLPEISSLQDELSRLSLEYRRTRAKLSHTRIVFADIEQVLTSFRTDFRRLCIDDELYQNILGSRSQFDPSSLHLLTQLCRAANAKLVVKSNKRFSNVEEPKRLVEVLIDLGFDGALLHPEWIVPVGTSDCRWQEMSNWVSWSSTNVALILTNDAPPLSVSPLLAKKAMSLLVDPLEGFGARDYLSALEYFDSKPHDLTFSRFERASGAVRRYPTLNEHFAR</sequence>
<dbReference type="EMBL" id="JAUSRF010000038">
    <property type="protein sequence ID" value="MDP9840760.1"/>
    <property type="molecule type" value="Genomic_DNA"/>
</dbReference>
<evidence type="ECO:0000313" key="2">
    <source>
        <dbReference type="Proteomes" id="UP001241472"/>
    </source>
</evidence>